<feature type="transmembrane region" description="Helical" evidence="1">
    <location>
        <begin position="12"/>
        <end position="30"/>
    </location>
</feature>
<protein>
    <submittedName>
        <fullName evidence="2">Uncharacterized protein</fullName>
    </submittedName>
</protein>
<name>A0A4Y1ZAX3_9BACL</name>
<reference evidence="2 3" key="1">
    <citation type="submission" date="2017-11" db="EMBL/GenBank/DDBJ databases">
        <title>Draft Genome Sequence of Sporolactobacillus inulinus NBRC 111894 Isolated from Koso, a Japanese Sugar-Vegetable Fermented Beverage.</title>
        <authorList>
            <person name="Chiou T.Y."/>
            <person name="Oshima K."/>
            <person name="Suda W."/>
            <person name="Hattori M."/>
            <person name="Takahashi T."/>
        </authorList>
    </citation>
    <scope>NUCLEOTIDE SEQUENCE [LARGE SCALE GENOMIC DNA]</scope>
    <source>
        <strain evidence="2 3">NBRC111894</strain>
    </source>
</reference>
<accession>A0A4Y1ZAX3</accession>
<evidence type="ECO:0000313" key="3">
    <source>
        <dbReference type="Proteomes" id="UP000319716"/>
    </source>
</evidence>
<dbReference type="InterPro" id="IPR048146">
    <property type="entry name" value="RAxF_45-like"/>
</dbReference>
<comment type="caution">
    <text evidence="2">The sequence shown here is derived from an EMBL/GenBank/DDBJ whole genome shotgun (WGS) entry which is preliminary data.</text>
</comment>
<dbReference type="AlphaFoldDB" id="A0A4Y1ZAX3"/>
<evidence type="ECO:0000256" key="1">
    <source>
        <dbReference type="SAM" id="Phobius"/>
    </source>
</evidence>
<dbReference type="NCBIfam" id="NF041642">
    <property type="entry name" value="RAxF_45"/>
    <property type="match status" value="1"/>
</dbReference>
<organism evidence="2 3">
    <name type="scientific">Sporolactobacillus inulinus</name>
    <dbReference type="NCBI Taxonomy" id="2078"/>
    <lineage>
        <taxon>Bacteria</taxon>
        <taxon>Bacillati</taxon>
        <taxon>Bacillota</taxon>
        <taxon>Bacilli</taxon>
        <taxon>Bacillales</taxon>
        <taxon>Sporolactobacillaceae</taxon>
        <taxon>Sporolactobacillus</taxon>
    </lineage>
</organism>
<evidence type="ECO:0000313" key="2">
    <source>
        <dbReference type="EMBL" id="GAY75908.1"/>
    </source>
</evidence>
<keyword evidence="1" id="KW-0812">Transmembrane</keyword>
<dbReference type="Proteomes" id="UP000319716">
    <property type="component" value="Unassembled WGS sequence"/>
</dbReference>
<dbReference type="EMBL" id="BEXB01000009">
    <property type="protein sequence ID" value="GAY75908.1"/>
    <property type="molecule type" value="Genomic_DNA"/>
</dbReference>
<sequence length="40" mass="4654">MMFMKCRAQLESFLYIVRAIFAVVFFKGQVCPFLENNSSS</sequence>
<proteinExistence type="predicted"/>
<keyword evidence="1" id="KW-0472">Membrane</keyword>
<keyword evidence="1" id="KW-1133">Transmembrane helix</keyword>
<gene>
    <name evidence="2" type="ORF">NBRC111894_1462</name>
</gene>